<accession>A0A834SNU5</accession>
<evidence type="ECO:0000256" key="1">
    <source>
        <dbReference type="SAM" id="MobiDB-lite"/>
    </source>
</evidence>
<proteinExistence type="predicted"/>
<dbReference type="Proteomes" id="UP000634136">
    <property type="component" value="Unassembled WGS sequence"/>
</dbReference>
<feature type="compositionally biased region" description="Basic and acidic residues" evidence="1">
    <location>
        <begin position="37"/>
        <end position="47"/>
    </location>
</feature>
<organism evidence="2 3">
    <name type="scientific">Senna tora</name>
    <dbReference type="NCBI Taxonomy" id="362788"/>
    <lineage>
        <taxon>Eukaryota</taxon>
        <taxon>Viridiplantae</taxon>
        <taxon>Streptophyta</taxon>
        <taxon>Embryophyta</taxon>
        <taxon>Tracheophyta</taxon>
        <taxon>Spermatophyta</taxon>
        <taxon>Magnoliopsida</taxon>
        <taxon>eudicotyledons</taxon>
        <taxon>Gunneridae</taxon>
        <taxon>Pentapetalae</taxon>
        <taxon>rosids</taxon>
        <taxon>fabids</taxon>
        <taxon>Fabales</taxon>
        <taxon>Fabaceae</taxon>
        <taxon>Caesalpinioideae</taxon>
        <taxon>Cassia clade</taxon>
        <taxon>Senna</taxon>
    </lineage>
</organism>
<feature type="region of interest" description="Disordered" evidence="1">
    <location>
        <begin position="20"/>
        <end position="55"/>
    </location>
</feature>
<dbReference type="AlphaFoldDB" id="A0A834SNU5"/>
<evidence type="ECO:0000313" key="3">
    <source>
        <dbReference type="Proteomes" id="UP000634136"/>
    </source>
</evidence>
<protein>
    <submittedName>
        <fullName evidence="2">Uncharacterized protein</fullName>
    </submittedName>
</protein>
<evidence type="ECO:0000313" key="2">
    <source>
        <dbReference type="EMBL" id="KAF7807895.1"/>
    </source>
</evidence>
<gene>
    <name evidence="2" type="ORF">G2W53_040056</name>
</gene>
<keyword evidence="3" id="KW-1185">Reference proteome</keyword>
<name>A0A834SNU5_9FABA</name>
<comment type="caution">
    <text evidence="2">The sequence shown here is derived from an EMBL/GenBank/DDBJ whole genome shotgun (WGS) entry which is preliminary data.</text>
</comment>
<dbReference type="EMBL" id="JAAIUW010000012">
    <property type="protein sequence ID" value="KAF7807895.1"/>
    <property type="molecule type" value="Genomic_DNA"/>
</dbReference>
<reference evidence="2" key="1">
    <citation type="submission" date="2020-09" db="EMBL/GenBank/DDBJ databases">
        <title>Genome-Enabled Discovery of Anthraquinone Biosynthesis in Senna tora.</title>
        <authorList>
            <person name="Kang S.-H."/>
            <person name="Pandey R.P."/>
            <person name="Lee C.-M."/>
            <person name="Sim J.-S."/>
            <person name="Jeong J.-T."/>
            <person name="Choi B.-S."/>
            <person name="Jung M."/>
            <person name="Ginzburg D."/>
            <person name="Zhao K."/>
            <person name="Won S.Y."/>
            <person name="Oh T.-J."/>
            <person name="Yu Y."/>
            <person name="Kim N.-H."/>
            <person name="Lee O.R."/>
            <person name="Lee T.-H."/>
            <person name="Bashyal P."/>
            <person name="Kim T.-S."/>
            <person name="Lee W.-H."/>
            <person name="Kawkins C."/>
            <person name="Kim C.-K."/>
            <person name="Kim J.S."/>
            <person name="Ahn B.O."/>
            <person name="Rhee S.Y."/>
            <person name="Sohng J.K."/>
        </authorList>
    </citation>
    <scope>NUCLEOTIDE SEQUENCE</scope>
    <source>
        <tissue evidence="2">Leaf</tissue>
    </source>
</reference>
<sequence>MTHACPLVMRVVPWREALGRGTSAESHVHVMGQNDPYDTRKPPEKFQGHPSRLARRSTTWIAAHQNQ</sequence>